<organism evidence="1 2">
    <name type="scientific">Penicillium camemberti (strain FM 013)</name>
    <dbReference type="NCBI Taxonomy" id="1429867"/>
    <lineage>
        <taxon>Eukaryota</taxon>
        <taxon>Fungi</taxon>
        <taxon>Dikarya</taxon>
        <taxon>Ascomycota</taxon>
        <taxon>Pezizomycotina</taxon>
        <taxon>Eurotiomycetes</taxon>
        <taxon>Eurotiomycetidae</taxon>
        <taxon>Eurotiales</taxon>
        <taxon>Aspergillaceae</taxon>
        <taxon>Penicillium</taxon>
    </lineage>
</organism>
<keyword evidence="2" id="KW-1185">Reference proteome</keyword>
<name>A0A0G4PYV6_PENC3</name>
<dbReference type="Proteomes" id="UP000053732">
    <property type="component" value="Unassembled WGS sequence"/>
</dbReference>
<protein>
    <submittedName>
        <fullName evidence="1">Str. FM013</fullName>
    </submittedName>
</protein>
<dbReference type="EMBL" id="HG793313">
    <property type="protein sequence ID" value="CRL31549.1"/>
    <property type="molecule type" value="Genomic_DNA"/>
</dbReference>
<proteinExistence type="predicted"/>
<sequence length="190" mass="21141">MAFNPAHLQWVLGQVLGDPLHRERCIWAGDDGNHCQNTVPLDSRTNGVLCFQLLQGPLADVIAVGQKCGPPDFCICWIKPKMSRFTRSLMIRLHWYINGQPACPTMSPQPLARAVNIEDPDILQTTSGFNCAVVTCIRYKLCNSRMTKVCYSPTQCGLSTSLTNEFRTEWPPEGSLFSHDDPTGCGTKRV</sequence>
<evidence type="ECO:0000313" key="2">
    <source>
        <dbReference type="Proteomes" id="UP000053732"/>
    </source>
</evidence>
<reference evidence="1 2" key="1">
    <citation type="journal article" date="2014" name="Nat. Commun.">
        <title>Multiple recent horizontal transfers of a large genomic region in cheese making fungi.</title>
        <authorList>
            <person name="Cheeseman K."/>
            <person name="Ropars J."/>
            <person name="Renault P."/>
            <person name="Dupont J."/>
            <person name="Gouzy J."/>
            <person name="Branca A."/>
            <person name="Abraham A.L."/>
            <person name="Ceppi M."/>
            <person name="Conseiller E."/>
            <person name="Debuchy R."/>
            <person name="Malagnac F."/>
            <person name="Goarin A."/>
            <person name="Silar P."/>
            <person name="Lacoste S."/>
            <person name="Sallet E."/>
            <person name="Bensimon A."/>
            <person name="Giraud T."/>
            <person name="Brygoo Y."/>
        </authorList>
    </citation>
    <scope>NUCLEOTIDE SEQUENCE [LARGE SCALE GENOMIC DNA]</scope>
    <source>
        <strain evidence="2">FM 013</strain>
    </source>
</reference>
<gene>
    <name evidence="1" type="ORF">PCAMFM013_S4Jg000071</name>
</gene>
<dbReference type="AlphaFoldDB" id="A0A0G4PYV6"/>
<evidence type="ECO:0000313" key="1">
    <source>
        <dbReference type="EMBL" id="CRL31549.1"/>
    </source>
</evidence>
<accession>A0A0G4PYV6</accession>